<organism evidence="1 2">
    <name type="scientific">Sungouiella intermedia</name>
    <dbReference type="NCBI Taxonomy" id="45354"/>
    <lineage>
        <taxon>Eukaryota</taxon>
        <taxon>Fungi</taxon>
        <taxon>Dikarya</taxon>
        <taxon>Ascomycota</taxon>
        <taxon>Saccharomycotina</taxon>
        <taxon>Pichiomycetes</taxon>
        <taxon>Metschnikowiaceae</taxon>
        <taxon>Sungouiella</taxon>
    </lineage>
</organism>
<dbReference type="OrthoDB" id="4081497at2759"/>
<proteinExistence type="predicted"/>
<dbReference type="EMBL" id="LT635757">
    <property type="protein sequence ID" value="SGZ49080.1"/>
    <property type="molecule type" value="Genomic_DNA"/>
</dbReference>
<evidence type="ECO:0000313" key="2">
    <source>
        <dbReference type="Proteomes" id="UP000182334"/>
    </source>
</evidence>
<sequence length="142" mass="16166">MTSNTDDHRQLLLQAKQRQKTDLSESAALSDQIAKSVHAIIKSNSLNSSLNCAPVLDKITTIHELDSEIDRQLNVDIAGNYENLLLAKKKLASYIKRTQHGMVVNTDTHDSYVDLLQRRVELVDQDLRILEHTLKLVKEHRD</sequence>
<protein>
    <submittedName>
        <fullName evidence="1">CIC11C00000000897</fullName>
    </submittedName>
</protein>
<reference evidence="1 2" key="1">
    <citation type="submission" date="2016-10" db="EMBL/GenBank/DDBJ databases">
        <authorList>
            <person name="de Groot N.N."/>
        </authorList>
    </citation>
    <scope>NUCLEOTIDE SEQUENCE [LARGE SCALE GENOMIC DNA]</scope>
    <source>
        <strain evidence="1 2">CBS 141442</strain>
    </source>
</reference>
<evidence type="ECO:0000313" key="1">
    <source>
        <dbReference type="EMBL" id="SGZ49080.1"/>
    </source>
</evidence>
<dbReference type="Proteomes" id="UP000182334">
    <property type="component" value="Chromosome II"/>
</dbReference>
<dbReference type="AlphaFoldDB" id="A0A1L0BDD3"/>
<name>A0A1L0BDD3_9ASCO</name>
<keyword evidence="2" id="KW-1185">Reference proteome</keyword>
<gene>
    <name evidence="1" type="ORF">SAMEA4029010_CIC11G00000000897</name>
</gene>
<accession>A0A1L0BDD3</accession>